<proteinExistence type="inferred from homology"/>
<evidence type="ECO:0000259" key="6">
    <source>
        <dbReference type="Pfam" id="PF13193"/>
    </source>
</evidence>
<keyword evidence="8" id="KW-1185">Reference proteome</keyword>
<evidence type="ECO:0000313" key="8">
    <source>
        <dbReference type="Proteomes" id="UP001595904"/>
    </source>
</evidence>
<dbReference type="PANTHER" id="PTHR43605">
    <property type="entry name" value="ACYL-COENZYME A SYNTHETASE"/>
    <property type="match status" value="1"/>
</dbReference>
<evidence type="ECO:0000256" key="3">
    <source>
        <dbReference type="ARBA" id="ARBA00022741"/>
    </source>
</evidence>
<comment type="similarity">
    <text evidence="1">Belongs to the ATP-dependent AMP-binding enzyme family.</text>
</comment>
<dbReference type="Proteomes" id="UP001595904">
    <property type="component" value="Unassembled WGS sequence"/>
</dbReference>
<dbReference type="InterPro" id="IPR020845">
    <property type="entry name" value="AMP-binding_CS"/>
</dbReference>
<dbReference type="Pfam" id="PF00501">
    <property type="entry name" value="AMP-binding"/>
    <property type="match status" value="1"/>
</dbReference>
<reference evidence="8" key="1">
    <citation type="journal article" date="2019" name="Int. J. Syst. Evol. Microbiol.">
        <title>The Global Catalogue of Microorganisms (GCM) 10K type strain sequencing project: providing services to taxonomists for standard genome sequencing and annotation.</title>
        <authorList>
            <consortium name="The Broad Institute Genomics Platform"/>
            <consortium name="The Broad Institute Genome Sequencing Center for Infectious Disease"/>
            <person name="Wu L."/>
            <person name="Ma J."/>
        </authorList>
    </citation>
    <scope>NUCLEOTIDE SEQUENCE [LARGE SCALE GENOMIC DNA]</scope>
    <source>
        <strain evidence="8">CGMCC 1.10759</strain>
    </source>
</reference>
<dbReference type="Gene3D" id="3.40.50.12780">
    <property type="entry name" value="N-terminal domain of ligase-like"/>
    <property type="match status" value="1"/>
</dbReference>
<dbReference type="InterPro" id="IPR051087">
    <property type="entry name" value="Mitochondrial_ACSM"/>
</dbReference>
<protein>
    <submittedName>
        <fullName evidence="7">AMP-binding protein</fullName>
    </submittedName>
</protein>
<dbReference type="PROSITE" id="PS00455">
    <property type="entry name" value="AMP_BINDING"/>
    <property type="match status" value="1"/>
</dbReference>
<feature type="domain" description="AMP-dependent synthetase/ligase" evidence="5">
    <location>
        <begin position="48"/>
        <end position="404"/>
    </location>
</feature>
<dbReference type="InterPro" id="IPR045851">
    <property type="entry name" value="AMP-bd_C_sf"/>
</dbReference>
<dbReference type="Pfam" id="PF13193">
    <property type="entry name" value="AMP-binding_C"/>
    <property type="match status" value="1"/>
</dbReference>
<organism evidence="7 8">
    <name type="scientific">Steroidobacter flavus</name>
    <dbReference type="NCBI Taxonomy" id="1842136"/>
    <lineage>
        <taxon>Bacteria</taxon>
        <taxon>Pseudomonadati</taxon>
        <taxon>Pseudomonadota</taxon>
        <taxon>Gammaproteobacteria</taxon>
        <taxon>Steroidobacterales</taxon>
        <taxon>Steroidobacteraceae</taxon>
        <taxon>Steroidobacter</taxon>
    </lineage>
</organism>
<dbReference type="InterPro" id="IPR042099">
    <property type="entry name" value="ANL_N_sf"/>
</dbReference>
<feature type="domain" description="AMP-binding enzyme C-terminal" evidence="6">
    <location>
        <begin position="454"/>
        <end position="531"/>
    </location>
</feature>
<comment type="caution">
    <text evidence="7">The sequence shown here is derived from an EMBL/GenBank/DDBJ whole genome shotgun (WGS) entry which is preliminary data.</text>
</comment>
<evidence type="ECO:0000256" key="4">
    <source>
        <dbReference type="ARBA" id="ARBA00022840"/>
    </source>
</evidence>
<keyword evidence="3" id="KW-0547">Nucleotide-binding</keyword>
<dbReference type="RefSeq" id="WP_380596468.1">
    <property type="nucleotide sequence ID" value="NZ_JBHSDU010000003.1"/>
</dbReference>
<dbReference type="SUPFAM" id="SSF56801">
    <property type="entry name" value="Acetyl-CoA synthetase-like"/>
    <property type="match status" value="1"/>
</dbReference>
<dbReference type="PANTHER" id="PTHR43605:SF10">
    <property type="entry name" value="ACYL-COA SYNTHETASE MEDIUM CHAIN FAMILY MEMBER 3"/>
    <property type="match status" value="1"/>
</dbReference>
<gene>
    <name evidence="7" type="ORF">ACFPN2_10005</name>
</gene>
<evidence type="ECO:0000256" key="2">
    <source>
        <dbReference type="ARBA" id="ARBA00022598"/>
    </source>
</evidence>
<accession>A0ABV8SSF3</accession>
<dbReference type="EMBL" id="JBHSDU010000003">
    <property type="protein sequence ID" value="MFC4309414.1"/>
    <property type="molecule type" value="Genomic_DNA"/>
</dbReference>
<sequence length="565" mass="62620">MTNEAFLQARDLLLRHREDYATAVRSFHWPQPTEFNWALDWFDAHLAAGERGDRVALKIVGIDAATRTFRELSEQSNRVANGLRELGVKRGDRVLMMLGNCAALWELMLACMKLGAVTIPATTLLTADDLAERVRLGGVRFWITDAELADKLHDLELPVTRIAVGNRKLGWKSYDELAAGVNGAAEFRPDGVTRADDPLLLYFTSGTTSKPKLVSHTHASYPIGALSTMYWLGLRPGDIHMNVSAPGWAKHAWSCFFAPWNAEATVFIANIGRFNAQALLQAMTDNGVTSMCAPPTVWRMLVQEDLAPHRGVLNNLCGAGEPLNPEVMDAVERAWGLQIRDGFGQTETTCVIGNSPGQTIKPGSVGRPMPGYDVMLLDSDGNPAEEGEISLRLNPAPTGLMRGYQDETGAVRRLEGPVYRTGDIASRDSDGYITYVGRADDVFKSSDYRISSFELESALIEHVLIVEAAVVPAPDPLRLALPKAYIVLVTDAEANRETALSVFRHIRQVLAPYKRVRRIEFTTLPKTISGKIRRVELRRQEVERARVGERSPGEFREEDFPELRD</sequence>
<name>A0ABV8SSF3_9GAMM</name>
<dbReference type="InterPro" id="IPR025110">
    <property type="entry name" value="AMP-bd_C"/>
</dbReference>
<evidence type="ECO:0000313" key="7">
    <source>
        <dbReference type="EMBL" id="MFC4309414.1"/>
    </source>
</evidence>
<dbReference type="InterPro" id="IPR000873">
    <property type="entry name" value="AMP-dep_synth/lig_dom"/>
</dbReference>
<keyword evidence="4" id="KW-0067">ATP-binding</keyword>
<evidence type="ECO:0000256" key="1">
    <source>
        <dbReference type="ARBA" id="ARBA00006432"/>
    </source>
</evidence>
<dbReference type="Gene3D" id="3.30.300.30">
    <property type="match status" value="1"/>
</dbReference>
<keyword evidence="2" id="KW-0436">Ligase</keyword>
<evidence type="ECO:0000259" key="5">
    <source>
        <dbReference type="Pfam" id="PF00501"/>
    </source>
</evidence>